<dbReference type="AlphaFoldDB" id="A0A9D4T2M2"/>
<accession>A0A9D4T2M2</accession>
<reference evidence="1" key="2">
    <citation type="submission" date="2021-09" db="EMBL/GenBank/DDBJ databases">
        <authorList>
            <person name="Jia N."/>
            <person name="Wang J."/>
            <person name="Shi W."/>
            <person name="Du L."/>
            <person name="Sun Y."/>
            <person name="Zhan W."/>
            <person name="Jiang J."/>
            <person name="Wang Q."/>
            <person name="Zhang B."/>
            <person name="Ji P."/>
            <person name="Sakyi L.B."/>
            <person name="Cui X."/>
            <person name="Yuan T."/>
            <person name="Jiang B."/>
            <person name="Yang W."/>
            <person name="Lam T.T.-Y."/>
            <person name="Chang Q."/>
            <person name="Ding S."/>
            <person name="Wang X."/>
            <person name="Zhu J."/>
            <person name="Ruan X."/>
            <person name="Zhao L."/>
            <person name="Wei J."/>
            <person name="Que T."/>
            <person name="Du C."/>
            <person name="Cheng J."/>
            <person name="Dai P."/>
            <person name="Han X."/>
            <person name="Huang E."/>
            <person name="Gao Y."/>
            <person name="Liu J."/>
            <person name="Shao H."/>
            <person name="Ye R."/>
            <person name="Li L."/>
            <person name="Wei W."/>
            <person name="Wang X."/>
            <person name="Wang C."/>
            <person name="Huo Q."/>
            <person name="Li W."/>
            <person name="Guo W."/>
            <person name="Chen H."/>
            <person name="Chen S."/>
            <person name="Zhou L."/>
            <person name="Zhou L."/>
            <person name="Ni X."/>
            <person name="Tian J."/>
            <person name="Zhou Y."/>
            <person name="Sheng Y."/>
            <person name="Liu T."/>
            <person name="Pan Y."/>
            <person name="Xia L."/>
            <person name="Li J."/>
            <person name="Zhao F."/>
            <person name="Cao W."/>
        </authorList>
    </citation>
    <scope>NUCLEOTIDE SEQUENCE</scope>
    <source>
        <strain evidence="1">Rsan-2018</strain>
        <tissue evidence="1">Larvae</tissue>
    </source>
</reference>
<protein>
    <recommendedName>
        <fullName evidence="3">Tick transposon</fullName>
    </recommendedName>
</protein>
<keyword evidence="2" id="KW-1185">Reference proteome</keyword>
<proteinExistence type="predicted"/>
<dbReference type="PANTHER" id="PTHR33198:SF20">
    <property type="entry name" value="RETROTRANSPOSON GAG DOMAIN-CONTAINING PROTEIN"/>
    <property type="match status" value="1"/>
</dbReference>
<evidence type="ECO:0008006" key="3">
    <source>
        <dbReference type="Google" id="ProtNLM"/>
    </source>
</evidence>
<dbReference type="Proteomes" id="UP000821837">
    <property type="component" value="Unassembled WGS sequence"/>
</dbReference>
<sequence>MIPFYCDATSAFPAIASLFSVAAAASRLFCLFPVQRLRLIFEAYVDAIGNDARKPERRKALLLNALGYAGLKLYQTLSSANASETPASADVFQAALALFDDHFKDASCDYVARLRFQERRQLPGEPVVDFIASLRSLAASCGFGALENDMIRQQLFIGVASQNVRCRLLQKGSSITLSEALSIAREDELCSNFLLRGAMAPVLCFTGRANMAALLLRLGAAVNMAARLHSPFVAVNMAAPPLRGVEEAVKMAAQILLFKGNRERLAHFSNFRRRAVCFVDCVDRSCFADFRSHVFCAVHCVTAYGFGDILFVDAGSTCCCVCFTWCGVPCACACASVHFRCASAGRACRCAGARASVHFADASASHGCPTGTSTFSLWNASFARWGGLAKRV</sequence>
<dbReference type="PANTHER" id="PTHR33198">
    <property type="entry name" value="ANK_REP_REGION DOMAIN-CONTAINING PROTEIN-RELATED"/>
    <property type="match status" value="1"/>
</dbReference>
<dbReference type="VEuPathDB" id="VectorBase:RSAN_047607"/>
<name>A0A9D4T2M2_RHISA</name>
<dbReference type="EMBL" id="JABSTV010001248">
    <property type="protein sequence ID" value="KAH7969210.1"/>
    <property type="molecule type" value="Genomic_DNA"/>
</dbReference>
<evidence type="ECO:0000313" key="2">
    <source>
        <dbReference type="Proteomes" id="UP000821837"/>
    </source>
</evidence>
<comment type="caution">
    <text evidence="1">The sequence shown here is derived from an EMBL/GenBank/DDBJ whole genome shotgun (WGS) entry which is preliminary data.</text>
</comment>
<evidence type="ECO:0000313" key="1">
    <source>
        <dbReference type="EMBL" id="KAH7969210.1"/>
    </source>
</evidence>
<organism evidence="1 2">
    <name type="scientific">Rhipicephalus sanguineus</name>
    <name type="common">Brown dog tick</name>
    <name type="synonym">Ixodes sanguineus</name>
    <dbReference type="NCBI Taxonomy" id="34632"/>
    <lineage>
        <taxon>Eukaryota</taxon>
        <taxon>Metazoa</taxon>
        <taxon>Ecdysozoa</taxon>
        <taxon>Arthropoda</taxon>
        <taxon>Chelicerata</taxon>
        <taxon>Arachnida</taxon>
        <taxon>Acari</taxon>
        <taxon>Parasitiformes</taxon>
        <taxon>Ixodida</taxon>
        <taxon>Ixodoidea</taxon>
        <taxon>Ixodidae</taxon>
        <taxon>Rhipicephalinae</taxon>
        <taxon>Rhipicephalus</taxon>
        <taxon>Rhipicephalus</taxon>
    </lineage>
</organism>
<reference evidence="1" key="1">
    <citation type="journal article" date="2020" name="Cell">
        <title>Large-Scale Comparative Analyses of Tick Genomes Elucidate Their Genetic Diversity and Vector Capacities.</title>
        <authorList>
            <consortium name="Tick Genome and Microbiome Consortium (TIGMIC)"/>
            <person name="Jia N."/>
            <person name="Wang J."/>
            <person name="Shi W."/>
            <person name="Du L."/>
            <person name="Sun Y."/>
            <person name="Zhan W."/>
            <person name="Jiang J.F."/>
            <person name="Wang Q."/>
            <person name="Zhang B."/>
            <person name="Ji P."/>
            <person name="Bell-Sakyi L."/>
            <person name="Cui X.M."/>
            <person name="Yuan T.T."/>
            <person name="Jiang B.G."/>
            <person name="Yang W.F."/>
            <person name="Lam T.T."/>
            <person name="Chang Q.C."/>
            <person name="Ding S.J."/>
            <person name="Wang X.J."/>
            <person name="Zhu J.G."/>
            <person name="Ruan X.D."/>
            <person name="Zhao L."/>
            <person name="Wei J.T."/>
            <person name="Ye R.Z."/>
            <person name="Que T.C."/>
            <person name="Du C.H."/>
            <person name="Zhou Y.H."/>
            <person name="Cheng J.X."/>
            <person name="Dai P.F."/>
            <person name="Guo W.B."/>
            <person name="Han X.H."/>
            <person name="Huang E.J."/>
            <person name="Li L.F."/>
            <person name="Wei W."/>
            <person name="Gao Y.C."/>
            <person name="Liu J.Z."/>
            <person name="Shao H.Z."/>
            <person name="Wang X."/>
            <person name="Wang C.C."/>
            <person name="Yang T.C."/>
            <person name="Huo Q.B."/>
            <person name="Li W."/>
            <person name="Chen H.Y."/>
            <person name="Chen S.E."/>
            <person name="Zhou L.G."/>
            <person name="Ni X.B."/>
            <person name="Tian J.H."/>
            <person name="Sheng Y."/>
            <person name="Liu T."/>
            <person name="Pan Y.S."/>
            <person name="Xia L.Y."/>
            <person name="Li J."/>
            <person name="Zhao F."/>
            <person name="Cao W.C."/>
        </authorList>
    </citation>
    <scope>NUCLEOTIDE SEQUENCE</scope>
    <source>
        <strain evidence="1">Rsan-2018</strain>
    </source>
</reference>
<gene>
    <name evidence="1" type="ORF">HPB52_015908</name>
</gene>